<evidence type="ECO:0000313" key="2">
    <source>
        <dbReference type="EMBL" id="QBR48432.1"/>
    </source>
</evidence>
<feature type="transmembrane region" description="Helical" evidence="1">
    <location>
        <begin position="227"/>
        <end position="244"/>
    </location>
</feature>
<feature type="transmembrane region" description="Helical" evidence="1">
    <location>
        <begin position="349"/>
        <end position="370"/>
    </location>
</feature>
<feature type="transmembrane region" description="Helical" evidence="1">
    <location>
        <begin position="250"/>
        <end position="273"/>
    </location>
</feature>
<dbReference type="EMBL" id="CP037939">
    <property type="protein sequence ID" value="QBR48432.1"/>
    <property type="molecule type" value="Genomic_DNA"/>
</dbReference>
<keyword evidence="1" id="KW-1133">Transmembrane helix</keyword>
<keyword evidence="1" id="KW-0812">Transmembrane</keyword>
<accession>A0ABX5SM08</accession>
<name>A0ABX5SM08_9LACO</name>
<protein>
    <submittedName>
        <fullName evidence="2">Gluconate:proton symporter</fullName>
    </submittedName>
</protein>
<feature type="transmembrane region" description="Helical" evidence="1">
    <location>
        <begin position="28"/>
        <end position="46"/>
    </location>
</feature>
<keyword evidence="3" id="KW-1185">Reference proteome</keyword>
<reference evidence="2 3" key="1">
    <citation type="submission" date="2019-03" db="EMBL/GenBank/DDBJ databases">
        <title>Complete Genome Sequence of Leuconostoc kimchii strain NKJ218 Isolated from Homemade Kimchi.</title>
        <authorList>
            <person name="Jung J.Y."/>
            <person name="Jin H.M."/>
            <person name="Jung J.-W."/>
            <person name="Lee S.-Y."/>
            <person name="Ryu B.-G."/>
            <person name="Han S.-S."/>
            <person name="Kang H.K."/>
            <person name="Choi H.W."/>
            <person name="Chung E.J."/>
            <person name="Choi K.-M."/>
        </authorList>
    </citation>
    <scope>NUCLEOTIDE SEQUENCE [LARGE SCALE GENOMIC DNA]</scope>
    <source>
        <strain evidence="2 3">NKJ218</strain>
    </source>
</reference>
<dbReference type="Proteomes" id="UP000295756">
    <property type="component" value="Chromosome"/>
</dbReference>
<feature type="transmembrane region" description="Helical" evidence="1">
    <location>
        <begin position="316"/>
        <end position="337"/>
    </location>
</feature>
<feature type="transmembrane region" description="Helical" evidence="1">
    <location>
        <begin position="178"/>
        <end position="200"/>
    </location>
</feature>
<feature type="transmembrane region" description="Helical" evidence="1">
    <location>
        <begin position="143"/>
        <end position="166"/>
    </location>
</feature>
<sequence length="425" mass="45595">MTNIIISILLLLTFVGFIYYIVKGGNLVIGFFIMALLWSIIGLIPFNVVIQDVIAKPALNYGSTIIYIVFGSWFGRVLVDSGIAGSISAQTEKVGRKAPIFAAILVVLVTALIFSSAYGVGSVIAIGVILIPILLSIGVPKKVAIPAFTMAIGAPMYINVVLFNQIKAFFPSVSFSGNYLVFGLTAMSVQLLGVIIFILVNSKSIKNGKIETIATNSQVEFKRTHPVTFIVPIIPVALNMFFHWDAIPALLLATIIALLLTGQMKSYTGLVAFINKTVSQAINDISGLIIFLMALVMFAGAATVNVPHFKGIIEVILPQSPLVLAIAVGILAPLALFRGPLHVWGAGAATAAVLAATGTFSPIFLLPLLYTASIMAVSIDLTQSWNTWALTYSKLETKEYLKMGIPVMWAISIVNELLVFAFFGH</sequence>
<feature type="transmembrane region" description="Helical" evidence="1">
    <location>
        <begin position="285"/>
        <end position="304"/>
    </location>
</feature>
<proteinExistence type="predicted"/>
<evidence type="ECO:0000256" key="1">
    <source>
        <dbReference type="SAM" id="Phobius"/>
    </source>
</evidence>
<evidence type="ECO:0000313" key="3">
    <source>
        <dbReference type="Proteomes" id="UP000295756"/>
    </source>
</evidence>
<feature type="transmembrane region" description="Helical" evidence="1">
    <location>
        <begin position="98"/>
        <end position="131"/>
    </location>
</feature>
<dbReference type="RefSeq" id="WP_013974913.1">
    <property type="nucleotide sequence ID" value="NZ_CP037939.1"/>
</dbReference>
<gene>
    <name evidence="2" type="ORF">EW139_03195</name>
</gene>
<feature type="transmembrane region" description="Helical" evidence="1">
    <location>
        <begin position="5"/>
        <end position="22"/>
    </location>
</feature>
<keyword evidence="1" id="KW-0472">Membrane</keyword>
<organism evidence="2 3">
    <name type="scientific">Leuconostoc kimchii</name>
    <dbReference type="NCBI Taxonomy" id="136609"/>
    <lineage>
        <taxon>Bacteria</taxon>
        <taxon>Bacillati</taxon>
        <taxon>Bacillota</taxon>
        <taxon>Bacilli</taxon>
        <taxon>Lactobacillales</taxon>
        <taxon>Lactobacillaceae</taxon>
        <taxon>Leuconostoc</taxon>
    </lineage>
</organism>
<feature type="transmembrane region" description="Helical" evidence="1">
    <location>
        <begin position="58"/>
        <end position="78"/>
    </location>
</feature>
<feature type="transmembrane region" description="Helical" evidence="1">
    <location>
        <begin position="403"/>
        <end position="423"/>
    </location>
</feature>